<dbReference type="PANTHER" id="PTHR30349">
    <property type="entry name" value="PHAGE INTEGRASE-RELATED"/>
    <property type="match status" value="1"/>
</dbReference>
<dbReference type="Pfam" id="PF00589">
    <property type="entry name" value="Phage_integrase"/>
    <property type="match status" value="1"/>
</dbReference>
<dbReference type="InterPro" id="IPR013762">
    <property type="entry name" value="Integrase-like_cat_sf"/>
</dbReference>
<keyword evidence="3" id="KW-0233">DNA recombination</keyword>
<dbReference type="InterPro" id="IPR002104">
    <property type="entry name" value="Integrase_catalytic"/>
</dbReference>
<evidence type="ECO:0000259" key="4">
    <source>
        <dbReference type="PROSITE" id="PS51898"/>
    </source>
</evidence>
<dbReference type="Proteomes" id="UP001232992">
    <property type="component" value="Unassembled WGS sequence"/>
</dbReference>
<dbReference type="RefSeq" id="WP_283760523.1">
    <property type="nucleotide sequence ID" value="NZ_JAQOSQ010000059.1"/>
</dbReference>
<keyword evidence="6" id="KW-1185">Reference proteome</keyword>
<proteinExistence type="inferred from homology"/>
<organism evidence="5 6">
    <name type="scientific">Roseofilum casamattae BLCC-M143</name>
    <dbReference type="NCBI Taxonomy" id="3022442"/>
    <lineage>
        <taxon>Bacteria</taxon>
        <taxon>Bacillati</taxon>
        <taxon>Cyanobacteriota</taxon>
        <taxon>Cyanophyceae</taxon>
        <taxon>Desertifilales</taxon>
        <taxon>Desertifilaceae</taxon>
        <taxon>Roseofilum</taxon>
        <taxon>Roseofilum casamattae</taxon>
    </lineage>
</organism>
<dbReference type="InterPro" id="IPR011010">
    <property type="entry name" value="DNA_brk_join_enz"/>
</dbReference>
<accession>A0ABT7C4Z3</accession>
<comment type="caution">
    <text evidence="5">The sequence shown here is derived from an EMBL/GenBank/DDBJ whole genome shotgun (WGS) entry which is preliminary data.</text>
</comment>
<comment type="similarity">
    <text evidence="1">Belongs to the 'phage' integrase family.</text>
</comment>
<evidence type="ECO:0000256" key="3">
    <source>
        <dbReference type="ARBA" id="ARBA00023172"/>
    </source>
</evidence>
<dbReference type="PROSITE" id="PS51898">
    <property type="entry name" value="TYR_RECOMBINASE"/>
    <property type="match status" value="1"/>
</dbReference>
<keyword evidence="2" id="KW-0238">DNA-binding</keyword>
<dbReference type="PANTHER" id="PTHR30349:SF41">
    <property type="entry name" value="INTEGRASE_RECOMBINASE PROTEIN MJ0367-RELATED"/>
    <property type="match status" value="1"/>
</dbReference>
<reference evidence="5 6" key="1">
    <citation type="submission" date="2023-01" db="EMBL/GenBank/DDBJ databases">
        <title>Novel diversity within Roseofilum (Cyanobacteria; Desertifilaceae) from marine benthic mats with descriptions of four novel species.</title>
        <authorList>
            <person name="Wang Y."/>
            <person name="Berthold D.E."/>
            <person name="Hu J."/>
            <person name="Lefler F.W."/>
            <person name="Laughinghouse H.D. IV."/>
        </authorList>
    </citation>
    <scope>NUCLEOTIDE SEQUENCE [LARGE SCALE GENOMIC DNA]</scope>
    <source>
        <strain evidence="5 6">BLCC-M143</strain>
    </source>
</reference>
<sequence>MKKKIKTIQATNGKFDRVGSRISLENFRGRIRLRWQYQLQSFSVTINGGITQTSIDVAYAKANAIAADISLDRFDPSLAKYDPHRTRAREKPEPNSICDLWEAYKKREENRAAHSTKTIWKEIDRALTEISSDALTVDNLEKFVAEYLKVRSLGTCHRHAIAIQAAIRAKFPKISLKKLFPKMAKKPVEWFSPEEVREILSAFEMDTYASPSASDKHSFYYPYVAFLAYTGCRPEEALALAWDDIYWTPKCEISISKAYTKGHLSQYTKNHLNRRVPIPKKLQDILGSLPRKTEQVFYSPRANKILDHKGFSRRNWRPILLRLVAEGKIRKYLRPYCLRHSYVNNLHYVHGVPLSEIANLVGDRVETVLRYYTGIKIPEHIPDLY</sequence>
<dbReference type="EMBL" id="JAQOSQ010000059">
    <property type="protein sequence ID" value="MDJ1185888.1"/>
    <property type="molecule type" value="Genomic_DNA"/>
</dbReference>
<gene>
    <name evidence="5" type="ORF">PMH09_22150</name>
</gene>
<evidence type="ECO:0000313" key="6">
    <source>
        <dbReference type="Proteomes" id="UP001232992"/>
    </source>
</evidence>
<dbReference type="SUPFAM" id="SSF56349">
    <property type="entry name" value="DNA breaking-rejoining enzymes"/>
    <property type="match status" value="1"/>
</dbReference>
<dbReference type="InterPro" id="IPR050090">
    <property type="entry name" value="Tyrosine_recombinase_XerCD"/>
</dbReference>
<evidence type="ECO:0000256" key="2">
    <source>
        <dbReference type="ARBA" id="ARBA00023125"/>
    </source>
</evidence>
<feature type="domain" description="Tyr recombinase" evidence="4">
    <location>
        <begin position="186"/>
        <end position="385"/>
    </location>
</feature>
<dbReference type="Gene3D" id="1.10.443.10">
    <property type="entry name" value="Intergrase catalytic core"/>
    <property type="match status" value="1"/>
</dbReference>
<evidence type="ECO:0000313" key="5">
    <source>
        <dbReference type="EMBL" id="MDJ1185888.1"/>
    </source>
</evidence>
<evidence type="ECO:0000256" key="1">
    <source>
        <dbReference type="ARBA" id="ARBA00008857"/>
    </source>
</evidence>
<name>A0ABT7C4Z3_9CYAN</name>
<protein>
    <submittedName>
        <fullName evidence="5">Tyrosine-type recombinase/integrase</fullName>
    </submittedName>
</protein>